<dbReference type="GO" id="GO:0008236">
    <property type="term" value="F:serine-type peptidase activity"/>
    <property type="evidence" value="ECO:0007669"/>
    <property type="project" value="UniProtKB-KW"/>
</dbReference>
<name>A0A1H9GFS9_9GAMM</name>
<dbReference type="Gene3D" id="3.90.226.10">
    <property type="entry name" value="2-enoyl-CoA Hydratase, Chain A, domain 1"/>
    <property type="match status" value="1"/>
</dbReference>
<keyword evidence="2" id="KW-0645">Protease</keyword>
<feature type="region of interest" description="Disordered" evidence="5">
    <location>
        <begin position="311"/>
        <end position="351"/>
    </location>
</feature>
<accession>A0A1H9GFS9</accession>
<dbReference type="SUPFAM" id="SSF52096">
    <property type="entry name" value="ClpP/crotonase"/>
    <property type="match status" value="1"/>
</dbReference>
<dbReference type="STRING" id="355243.SAMN03080615_01659"/>
<dbReference type="PANTHER" id="PTHR33209:SF1">
    <property type="entry name" value="PEPTIDASE S49 DOMAIN-CONTAINING PROTEIN"/>
    <property type="match status" value="1"/>
</dbReference>
<evidence type="ECO:0000256" key="2">
    <source>
        <dbReference type="ARBA" id="ARBA00022670"/>
    </source>
</evidence>
<keyword evidence="8" id="KW-1185">Reference proteome</keyword>
<evidence type="ECO:0000256" key="3">
    <source>
        <dbReference type="ARBA" id="ARBA00022801"/>
    </source>
</evidence>
<evidence type="ECO:0000313" key="8">
    <source>
        <dbReference type="Proteomes" id="UP000198749"/>
    </source>
</evidence>
<dbReference type="InterPro" id="IPR002142">
    <property type="entry name" value="Peptidase_S49"/>
</dbReference>
<comment type="similarity">
    <text evidence="1">Belongs to the peptidase S49 family.</text>
</comment>
<keyword evidence="4" id="KW-0720">Serine protease</keyword>
<evidence type="ECO:0000313" key="7">
    <source>
        <dbReference type="EMBL" id="SEQ48972.1"/>
    </source>
</evidence>
<evidence type="ECO:0000259" key="6">
    <source>
        <dbReference type="Pfam" id="PF01343"/>
    </source>
</evidence>
<dbReference type="InterPro" id="IPR033855">
    <property type="entry name" value="Protein_C"/>
</dbReference>
<dbReference type="InterPro" id="IPR029045">
    <property type="entry name" value="ClpP/crotonase-like_dom_sf"/>
</dbReference>
<proteinExistence type="inferred from homology"/>
<protein>
    <submittedName>
        <fullName evidence="7">Protein C. Serine peptidase. MEROPS family S49</fullName>
    </submittedName>
</protein>
<dbReference type="OrthoDB" id="6999246at2"/>
<dbReference type="Proteomes" id="UP000198749">
    <property type="component" value="Unassembled WGS sequence"/>
</dbReference>
<organism evidence="7 8">
    <name type="scientific">Amphritea atlantica</name>
    <dbReference type="NCBI Taxonomy" id="355243"/>
    <lineage>
        <taxon>Bacteria</taxon>
        <taxon>Pseudomonadati</taxon>
        <taxon>Pseudomonadota</taxon>
        <taxon>Gammaproteobacteria</taxon>
        <taxon>Oceanospirillales</taxon>
        <taxon>Oceanospirillaceae</taxon>
        <taxon>Amphritea</taxon>
    </lineage>
</organism>
<evidence type="ECO:0000256" key="5">
    <source>
        <dbReference type="SAM" id="MobiDB-lite"/>
    </source>
</evidence>
<feature type="domain" description="Peptidase S49" evidence="6">
    <location>
        <begin position="146"/>
        <end position="290"/>
    </location>
</feature>
<dbReference type="AlphaFoldDB" id="A0A1H9GFS9"/>
<dbReference type="EMBL" id="FOGB01000004">
    <property type="protein sequence ID" value="SEQ48972.1"/>
    <property type="molecule type" value="Genomic_DNA"/>
</dbReference>
<dbReference type="CDD" id="cd07022">
    <property type="entry name" value="S49_Sppa_36K_type"/>
    <property type="match status" value="1"/>
</dbReference>
<keyword evidence="3" id="KW-0378">Hydrolase</keyword>
<dbReference type="RefSeq" id="WP_091356501.1">
    <property type="nucleotide sequence ID" value="NZ_AP025284.1"/>
</dbReference>
<sequence length="450" mass="46855">MNNMAHIASRVLNTPLLLEPGYARTFFSALAPRLGIFELQDNEGVILTGEKMRQSAAAWSSDRGRNRPYEVVDGVAVLPISGTLAHKTGNVKPYSGMTGYDGIIYRAQDAFSDPEIKGVLLDLDTPGGEVSGCFNTSRKLRELADASGKKLWALCYDMNCSGGMALASSAHRRLINETGVAGSVGVVMAHADMSKKLAEDGYKVTLIHSGAHKIDGNPYEALGADVLARFQSESDALRNEFAELVSGHIGMSTAEVLATDAATYRGQAAVDVGFADELVNGIDAVSVFSEHLSSQGRTISIGANMSTQDVQTQAQVPAQGGPAAGADAPAAAVVEPAAQPAQQSAAEVDQPDAAATMQARIAGIMQCDEAKGREATANHLAFNTKLSVEDAKAALATVPVVGATDPSDMSNALASAMANEQQPNVGADQQVTESAGGTLLASYERVTGDK</sequence>
<evidence type="ECO:0000256" key="1">
    <source>
        <dbReference type="ARBA" id="ARBA00008683"/>
    </source>
</evidence>
<dbReference type="GO" id="GO:0006508">
    <property type="term" value="P:proteolysis"/>
    <property type="evidence" value="ECO:0007669"/>
    <property type="project" value="UniProtKB-KW"/>
</dbReference>
<evidence type="ECO:0000256" key="4">
    <source>
        <dbReference type="ARBA" id="ARBA00022825"/>
    </source>
</evidence>
<dbReference type="Pfam" id="PF01343">
    <property type="entry name" value="Peptidase_S49"/>
    <property type="match status" value="1"/>
</dbReference>
<feature type="compositionally biased region" description="Low complexity" evidence="5">
    <location>
        <begin position="311"/>
        <end position="348"/>
    </location>
</feature>
<gene>
    <name evidence="7" type="ORF">SAMN03080615_01659</name>
</gene>
<dbReference type="PANTHER" id="PTHR33209">
    <property type="entry name" value="PROTEASE 4"/>
    <property type="match status" value="1"/>
</dbReference>
<reference evidence="8" key="1">
    <citation type="submission" date="2016-10" db="EMBL/GenBank/DDBJ databases">
        <authorList>
            <person name="Varghese N."/>
            <person name="Submissions S."/>
        </authorList>
    </citation>
    <scope>NUCLEOTIDE SEQUENCE [LARGE SCALE GENOMIC DNA]</scope>
    <source>
        <strain evidence="8">DSM 18887</strain>
    </source>
</reference>